<keyword evidence="2" id="KW-1185">Reference proteome</keyword>
<dbReference type="Proteomes" id="UP001622950">
    <property type="component" value="Unassembled WGS sequence"/>
</dbReference>
<name>A0ACC7MUB8_9PSED</name>
<proteinExistence type="predicted"/>
<gene>
    <name evidence="1" type="ORF">ACJEBM_13200</name>
</gene>
<evidence type="ECO:0000313" key="1">
    <source>
        <dbReference type="EMBL" id="MFK9081628.1"/>
    </source>
</evidence>
<accession>A0ACC7MUB8</accession>
<evidence type="ECO:0000313" key="2">
    <source>
        <dbReference type="Proteomes" id="UP001622950"/>
    </source>
</evidence>
<organism evidence="1 2">
    <name type="scientific">Pseudomonas neuropathica</name>
    <dbReference type="NCBI Taxonomy" id="2730425"/>
    <lineage>
        <taxon>Bacteria</taxon>
        <taxon>Pseudomonadati</taxon>
        <taxon>Pseudomonadota</taxon>
        <taxon>Gammaproteobacteria</taxon>
        <taxon>Pseudomonadales</taxon>
        <taxon>Pseudomonadaceae</taxon>
        <taxon>Pseudomonas</taxon>
    </lineage>
</organism>
<comment type="caution">
    <text evidence="1">The sequence shown here is derived from an EMBL/GenBank/DDBJ whole genome shotgun (WGS) entry which is preliminary data.</text>
</comment>
<sequence>MTVLHSDYFAEKVPALIKNASASRLASVTQLTPGFPDWYIKASAIDRQYLQQLIQERWRLQDVVSDAVGNLQTDINEFAKPLLTQALSDELNVELDVSTTSLRLYVPAPLGIGLDTQASRLRQSSLLEAALHNFELSETLEGAFRDGSGIFIKDSEGELQRHECSVEKFTALCRKLDIGAQYQQHIKSLLKPAVTADRQLLEQRFMAHERAAFSESMLIALLKNDIDSYTFGKLIELRDDQDSILYEGRPLQCHRLSLMGTRLTGIVLFSALADPTLIKQALEELVPEQLQHLIDWSRRLKILPGYEYDQFKTLQAFFANGPTGVVEEMVRRNDIHEQSRLDGTLIAYIPGDPDHPLMQYDSFTDFMKELTSQLRSAQYQEFFSRFVPHKDKGRFFARVNERFSTFTWTQREPLDMGPWWRETAVENPDAEPITNLIEGDFWGHFCAWRRDKAIADARQIAVPTGDEDATARWKRLTSYLDIGWNLFNFGAMLVPGLGEAVLAVMVGQMMLETLEGIEDWSKGDKEEAASHLTAVLINFAQLALMGAGHVLPGGTPVAVKVSPFIDQLKKVELPDGKTRLWNPDLSPYDHKVSLPNDSKPNERGLHRHNGQDILALDGRHLEVKEDPQTGQPRLRHPNRPTAYQPRVEHNGAGAWHTELDRPVEWDKTELMRRLGPSVDAFSDQTLEQIRIASGVQEDVLRKLQVETQPPPAVLADTLKRFKAYADVRTLVDQIRLNQVAPQWADHLPPLMTELPRWPEYKAIELFRGPELWGDSIVHGNQKTVPAHRVKLTFAQLKAGELSDRVLDAFSEEEIQQVLGRDIGEDRQVQIDALQERLAMYSEEQKKRLFESFYKHAAVETDANVAWLQDAFPQLPTSVARELLAQASPEELAVMAERKRVPLHLKHQARAALLEVRLNRAYEGLFHDELQDPDTERLVLRTLESLPGWSADVRIEVRNGTATGALDDSIGAADAPIRKVLVKNEEGLYEARNADDHELHGPDNFFAAALHALPDAEREALGYQINQWETLKQSVLRSPLSHDRFRSILADNPLRKPKYDPDTMKLRGGMQGFSQQLRRVGGHLTAQARLQSLRPGWSETDIQTFLEHSDSGSTPEERVGALEAEFNQLNSSFRRWLDSPLDSFSLSADGVSQWQSRNSVYRAIRSCWQRNCPVELDAMGNQRGWILDLSNMPMGRHLETMPRLQASFEHVTQLNLADTGLTDAHAGFIEHFPRLRSLNMNNNGLTRLPTAVGRMQSLIALYLGHNRIELTVEAANALRDLIRLESIDLRGNPLGRVPDIGRMPLLHTLILADTGINTWPAGLFSLPRLRHLFVNLQRNVISVVPEVVPGSGEAELLARTLLNREPEWLSPENLNQLRDYTHSVGLDPDRPYPSRGVRDSLDWEAGMTRAQWVDRQPIWNEVEDEIGSVPFFDHIRLLTQSSHFQNDRAFRVDLTAKLWRMLEAMEKNSELRKQIFTMAREPINCVDAGAALFNAMGLEVLIHEAYELANPSLVEAELVSLARGKSRLDELSRIAHKEIARRLESGDSFMRLDAQGVVTGSIDEVETHLAYMTDLASRLDLPWQSRDLQFRALSGVTQAMIDDACARVLALEEGDLLRDSIVEQPFWASYIQGSNRAAFKAIRRRLDATTEFYMALERRATESLSVQEKARLKEEIRVLAAELGKPESAIAPGCVMTTEEYETEMNLLNAQRLTLLKTLTQQAMDRAKLQRVEIPFTVKP</sequence>
<dbReference type="EMBL" id="JBJHQE010000020">
    <property type="protein sequence ID" value="MFK9081628.1"/>
    <property type="molecule type" value="Genomic_DNA"/>
</dbReference>
<protein>
    <submittedName>
        <fullName evidence="1">NEL-type E3 ubiquitin ligase domain-containing protein</fullName>
    </submittedName>
</protein>
<reference evidence="1" key="1">
    <citation type="submission" date="2024-11" db="EMBL/GenBank/DDBJ databases">
        <authorList>
            <person name="Lucas J.A."/>
        </authorList>
    </citation>
    <scope>NUCLEOTIDE SEQUENCE</scope>
    <source>
        <strain evidence="1">Z 8.8</strain>
    </source>
</reference>